<feature type="domain" description="BTB" evidence="2">
    <location>
        <begin position="24"/>
        <end position="96"/>
    </location>
</feature>
<dbReference type="Pfam" id="PF00651">
    <property type="entry name" value="BTB"/>
    <property type="match status" value="1"/>
</dbReference>
<name>A0ABQ8V8T5_9AGAR</name>
<feature type="region of interest" description="Disordered" evidence="1">
    <location>
        <begin position="336"/>
        <end position="385"/>
    </location>
</feature>
<dbReference type="EMBL" id="JANVFT010000060">
    <property type="protein sequence ID" value="KAJ4480758.1"/>
    <property type="molecule type" value="Genomic_DNA"/>
</dbReference>
<comment type="caution">
    <text evidence="3">The sequence shown here is derived from an EMBL/GenBank/DDBJ whole genome shotgun (WGS) entry which is preliminary data.</text>
</comment>
<dbReference type="Gene3D" id="3.30.710.10">
    <property type="entry name" value="Potassium Channel Kv1.1, Chain A"/>
    <property type="match status" value="1"/>
</dbReference>
<sequence length="410" mass="46972">MSDRSLEPKLQHLSIVKKYYMPGGDLFFQAENSLFKVHRYFFDRESPKFQDMLSRPPPTGQAPYGSLNNPVVLDVTSEEFQQLLWVFYNPVYTYEEAKLEDWAKILSLACYFKFPEVKRLAVRNLEKLNLELVEQISLYQEYKVDEDLLIPLYAQLCARDRTLSLLETHKLGYETAVMVFQAREHLRSPADRGTSPLPDDIEEGEVEDTIRDLMKDLFSGNPNDNRKSISASGWAAAYEEALATINMEPKSRSIRRIQRPPPPPAPSSDTPDEMNGMHKMDTITEVSTVRTGRTNSLSSQVTNSKRRAQSPNGGEHYRLLQIHTKRCWLTGAGSEDVWPDTEEESTHVQESESTTPKEEVHSEHLNGIDFTTRRPPLDDRRSSMRWSRARTFRTVSITSIPPLPGSWSEA</sequence>
<dbReference type="PROSITE" id="PS50097">
    <property type="entry name" value="BTB"/>
    <property type="match status" value="1"/>
</dbReference>
<feature type="region of interest" description="Disordered" evidence="1">
    <location>
        <begin position="249"/>
        <end position="315"/>
    </location>
</feature>
<protein>
    <recommendedName>
        <fullName evidence="2">BTB domain-containing protein</fullName>
    </recommendedName>
</protein>
<keyword evidence="4" id="KW-1185">Reference proteome</keyword>
<dbReference type="CDD" id="cd18186">
    <property type="entry name" value="BTB_POZ_ZBTB_KLHL-like"/>
    <property type="match status" value="1"/>
</dbReference>
<dbReference type="SUPFAM" id="SSF54695">
    <property type="entry name" value="POZ domain"/>
    <property type="match status" value="1"/>
</dbReference>
<dbReference type="SMART" id="SM00225">
    <property type="entry name" value="BTB"/>
    <property type="match status" value="1"/>
</dbReference>
<feature type="compositionally biased region" description="Basic and acidic residues" evidence="1">
    <location>
        <begin position="344"/>
        <end position="382"/>
    </location>
</feature>
<evidence type="ECO:0000313" key="3">
    <source>
        <dbReference type="EMBL" id="KAJ4480758.1"/>
    </source>
</evidence>
<gene>
    <name evidence="3" type="ORF">C8R41DRAFT_922353</name>
</gene>
<evidence type="ECO:0000313" key="4">
    <source>
        <dbReference type="Proteomes" id="UP001150217"/>
    </source>
</evidence>
<feature type="compositionally biased region" description="Polar residues" evidence="1">
    <location>
        <begin position="284"/>
        <end position="303"/>
    </location>
</feature>
<dbReference type="InterPro" id="IPR011333">
    <property type="entry name" value="SKP1/BTB/POZ_sf"/>
</dbReference>
<dbReference type="Proteomes" id="UP001150217">
    <property type="component" value="Unassembled WGS sequence"/>
</dbReference>
<dbReference type="InterPro" id="IPR000210">
    <property type="entry name" value="BTB/POZ_dom"/>
</dbReference>
<evidence type="ECO:0000256" key="1">
    <source>
        <dbReference type="SAM" id="MobiDB-lite"/>
    </source>
</evidence>
<reference evidence="3" key="1">
    <citation type="submission" date="2022-08" db="EMBL/GenBank/DDBJ databases">
        <title>A Global Phylogenomic Analysis of the Shiitake Genus Lentinula.</title>
        <authorList>
            <consortium name="DOE Joint Genome Institute"/>
            <person name="Sierra-Patev S."/>
            <person name="Min B."/>
            <person name="Naranjo-Ortiz M."/>
            <person name="Looney B."/>
            <person name="Konkel Z."/>
            <person name="Slot J.C."/>
            <person name="Sakamoto Y."/>
            <person name="Steenwyk J.L."/>
            <person name="Rokas A."/>
            <person name="Carro J."/>
            <person name="Camarero S."/>
            <person name="Ferreira P."/>
            <person name="Molpeceres G."/>
            <person name="Ruiz-Duenas F.J."/>
            <person name="Serrano A."/>
            <person name="Henrissat B."/>
            <person name="Drula E."/>
            <person name="Hughes K.W."/>
            <person name="Mata J.L."/>
            <person name="Ishikawa N.K."/>
            <person name="Vargas-Isla R."/>
            <person name="Ushijima S."/>
            <person name="Smith C.A."/>
            <person name="Ahrendt S."/>
            <person name="Andreopoulos W."/>
            <person name="He G."/>
            <person name="Labutti K."/>
            <person name="Lipzen A."/>
            <person name="Ng V."/>
            <person name="Riley R."/>
            <person name="Sandor L."/>
            <person name="Barry K."/>
            <person name="Martinez A.T."/>
            <person name="Xiao Y."/>
            <person name="Gibbons J.G."/>
            <person name="Terashima K."/>
            <person name="Grigoriev I.V."/>
            <person name="Hibbett D.S."/>
        </authorList>
    </citation>
    <scope>NUCLEOTIDE SEQUENCE</scope>
    <source>
        <strain evidence="3">RHP3577 ss4</strain>
    </source>
</reference>
<organism evidence="3 4">
    <name type="scientific">Lentinula lateritia</name>
    <dbReference type="NCBI Taxonomy" id="40482"/>
    <lineage>
        <taxon>Eukaryota</taxon>
        <taxon>Fungi</taxon>
        <taxon>Dikarya</taxon>
        <taxon>Basidiomycota</taxon>
        <taxon>Agaricomycotina</taxon>
        <taxon>Agaricomycetes</taxon>
        <taxon>Agaricomycetidae</taxon>
        <taxon>Agaricales</taxon>
        <taxon>Marasmiineae</taxon>
        <taxon>Omphalotaceae</taxon>
        <taxon>Lentinula</taxon>
    </lineage>
</organism>
<accession>A0ABQ8V8T5</accession>
<evidence type="ECO:0000259" key="2">
    <source>
        <dbReference type="PROSITE" id="PS50097"/>
    </source>
</evidence>
<proteinExistence type="predicted"/>